<evidence type="ECO:0000256" key="1">
    <source>
        <dbReference type="SAM" id="MobiDB-lite"/>
    </source>
</evidence>
<evidence type="ECO:0000313" key="2">
    <source>
        <dbReference type="EMBL" id="CAG6694320.1"/>
    </source>
</evidence>
<organism evidence="2">
    <name type="scientific">Cacopsylla melanoneura</name>
    <dbReference type="NCBI Taxonomy" id="428564"/>
    <lineage>
        <taxon>Eukaryota</taxon>
        <taxon>Metazoa</taxon>
        <taxon>Ecdysozoa</taxon>
        <taxon>Arthropoda</taxon>
        <taxon>Hexapoda</taxon>
        <taxon>Insecta</taxon>
        <taxon>Pterygota</taxon>
        <taxon>Neoptera</taxon>
        <taxon>Paraneoptera</taxon>
        <taxon>Hemiptera</taxon>
        <taxon>Sternorrhyncha</taxon>
        <taxon>Psylloidea</taxon>
        <taxon>Psyllidae</taxon>
        <taxon>Psyllinae</taxon>
        <taxon>Cacopsylla</taxon>
    </lineage>
</organism>
<dbReference type="AlphaFoldDB" id="A0A8D8TXS0"/>
<accession>A0A8D8TXS0</accession>
<protein>
    <submittedName>
        <fullName evidence="2">Uncharacterized protein</fullName>
    </submittedName>
</protein>
<feature type="region of interest" description="Disordered" evidence="1">
    <location>
        <begin position="285"/>
        <end position="312"/>
    </location>
</feature>
<reference evidence="2" key="1">
    <citation type="submission" date="2021-05" db="EMBL/GenBank/DDBJ databases">
        <authorList>
            <person name="Alioto T."/>
            <person name="Alioto T."/>
            <person name="Gomez Garrido J."/>
        </authorList>
    </citation>
    <scope>NUCLEOTIDE SEQUENCE</scope>
</reference>
<proteinExistence type="predicted"/>
<dbReference type="EMBL" id="HBUF01317515">
    <property type="protein sequence ID" value="CAG6694320.1"/>
    <property type="molecule type" value="Transcribed_RNA"/>
</dbReference>
<name>A0A8D8TXS0_9HEMI</name>
<feature type="compositionally biased region" description="Polar residues" evidence="1">
    <location>
        <begin position="285"/>
        <end position="294"/>
    </location>
</feature>
<sequence length="411" mass="46398">MYGMWPVEIKIEAAPVADKKKEKSNKSFITTGGNLVKGPKPVDTSGVTLPIHQLALVELSDLLYPGLTQSRVLATFIPNPTEEILRCRKGMEKLAYTIGADAQNVSTISTNTGKKRSDAPINSDDPIKDIKTVKSLFQVGGPVPPAFVEKPEKPSEEYATDVNENFPADPFCIIVHLEFSRALTEKPEQETLLLELNNVINVKQLYKPDPSRRAEKKTLDQFEKAIAKVSHMFYAEYEDYVKLRTRVEHDTMDKSKTMLDNEKTNKTITEPTNETEAVEQPWNNLSETRTCDTTHANKHKLRSNQTVNNNEPDMEAFGDQCRISKTENDSTSHELLALPQIHISIPVDFREYLIRSGSLAKAFTLLELPLREYICFYYKPDGNETHLGVDYMTLYSMEVLADIHAQVNNSS</sequence>